<dbReference type="SUPFAM" id="SSF57184">
    <property type="entry name" value="Growth factor receptor domain"/>
    <property type="match status" value="5"/>
</dbReference>
<dbReference type="Pfam" id="PF07645">
    <property type="entry name" value="EGF_CA"/>
    <property type="match status" value="8"/>
</dbReference>
<feature type="disulfide bond" evidence="8">
    <location>
        <begin position="744"/>
        <end position="761"/>
    </location>
</feature>
<evidence type="ECO:0000256" key="2">
    <source>
        <dbReference type="ARBA" id="ARBA00022525"/>
    </source>
</evidence>
<keyword evidence="3 8" id="KW-0245">EGF-like domain</keyword>
<feature type="compositionally biased region" description="Acidic residues" evidence="9">
    <location>
        <begin position="266"/>
        <end position="285"/>
    </location>
</feature>
<evidence type="ECO:0000256" key="6">
    <source>
        <dbReference type="ARBA" id="ARBA00023157"/>
    </source>
</evidence>
<dbReference type="PROSITE" id="PS01186">
    <property type="entry name" value="EGF_2"/>
    <property type="match status" value="6"/>
</dbReference>
<dbReference type="Pfam" id="PF12662">
    <property type="entry name" value="cEGF"/>
    <property type="match status" value="3"/>
</dbReference>
<dbReference type="InterPro" id="IPR001881">
    <property type="entry name" value="EGF-like_Ca-bd_dom"/>
</dbReference>
<evidence type="ECO:0000256" key="3">
    <source>
        <dbReference type="ARBA" id="ARBA00022536"/>
    </source>
</evidence>
<dbReference type="InterPro" id="IPR000742">
    <property type="entry name" value="EGF"/>
</dbReference>
<feature type="signal peptide" evidence="10">
    <location>
        <begin position="1"/>
        <end position="23"/>
    </location>
</feature>
<organism evidence="13 14">
    <name type="scientific">Acanthaster planci</name>
    <name type="common">Crown-of-thorns starfish</name>
    <dbReference type="NCBI Taxonomy" id="133434"/>
    <lineage>
        <taxon>Eukaryota</taxon>
        <taxon>Metazoa</taxon>
        <taxon>Echinodermata</taxon>
        <taxon>Eleutherozoa</taxon>
        <taxon>Asterozoa</taxon>
        <taxon>Asteroidea</taxon>
        <taxon>Valvatacea</taxon>
        <taxon>Valvatida</taxon>
        <taxon>Acanthasteridae</taxon>
        <taxon>Acanthaster</taxon>
    </lineage>
</organism>
<dbReference type="OrthoDB" id="4405280at2759"/>
<dbReference type="Pfam" id="PF00431">
    <property type="entry name" value="CUB"/>
    <property type="match status" value="2"/>
</dbReference>
<evidence type="ECO:0000259" key="12">
    <source>
        <dbReference type="PROSITE" id="PS50026"/>
    </source>
</evidence>
<feature type="domain" description="EGF-like" evidence="12">
    <location>
        <begin position="604"/>
        <end position="640"/>
    </location>
</feature>
<evidence type="ECO:0000313" key="16">
    <source>
        <dbReference type="RefSeq" id="XP_022104902.1"/>
    </source>
</evidence>
<reference evidence="14 15" key="1">
    <citation type="submission" date="2025-04" db="UniProtKB">
        <authorList>
            <consortium name="RefSeq"/>
        </authorList>
    </citation>
    <scope>IDENTIFICATION</scope>
</reference>
<keyword evidence="6 8" id="KW-1015">Disulfide bond</keyword>
<feature type="domain" description="CUB" evidence="11">
    <location>
        <begin position="141"/>
        <end position="254"/>
    </location>
</feature>
<comment type="caution">
    <text evidence="8">Lacks conserved residue(s) required for the propagation of feature annotation.</text>
</comment>
<dbReference type="KEGG" id="aplc:110986910"/>
<evidence type="ECO:0000256" key="7">
    <source>
        <dbReference type="ARBA" id="ARBA00023180"/>
    </source>
</evidence>
<evidence type="ECO:0000313" key="13">
    <source>
        <dbReference type="Proteomes" id="UP000694845"/>
    </source>
</evidence>
<dbReference type="InterPro" id="IPR052080">
    <property type="entry name" value="vWF_C/EGF_Fibrillin"/>
</dbReference>
<feature type="domain" description="EGF-like" evidence="12">
    <location>
        <begin position="646"/>
        <end position="687"/>
    </location>
</feature>
<dbReference type="PROSITE" id="PS50026">
    <property type="entry name" value="EGF_3"/>
    <property type="match status" value="6"/>
</dbReference>
<evidence type="ECO:0000259" key="11">
    <source>
        <dbReference type="PROSITE" id="PS01180"/>
    </source>
</evidence>
<dbReference type="SMART" id="SM00179">
    <property type="entry name" value="EGF_CA"/>
    <property type="match status" value="15"/>
</dbReference>
<protein>
    <submittedName>
        <fullName evidence="14 15">Fibrillin-2-like isoform X1</fullName>
    </submittedName>
</protein>
<dbReference type="InterPro" id="IPR035914">
    <property type="entry name" value="Sperma_CUB_dom_sf"/>
</dbReference>
<proteinExistence type="predicted"/>
<dbReference type="FunFam" id="2.10.25.10:FF:000038">
    <property type="entry name" value="Fibrillin 2"/>
    <property type="match status" value="1"/>
</dbReference>
<accession>A0A8B7ZJ36</accession>
<evidence type="ECO:0000256" key="9">
    <source>
        <dbReference type="SAM" id="MobiDB-lite"/>
    </source>
</evidence>
<gene>
    <name evidence="14 15 16" type="primary">LOC110986910</name>
</gene>
<evidence type="ECO:0000256" key="4">
    <source>
        <dbReference type="ARBA" id="ARBA00022729"/>
    </source>
</evidence>
<sequence>MHLMLNFLAVLLISIGIGPQVESVSLRCGSHMYAGSGTLTSPNYPGQYPADAECAWQISTDEGNHVSLTFNSFELEESTDCRYDYLVIFDGADDTATVIGRYCGQQTPRTVTSTASKLHVKFVSDSSIERLGFHANFSTGCSRNLAGPRGQLTSPNYPGYYPINQNCLYKITVGNGKRIRLQFLIFATEGTPSFCSYDTLEIFDGTTTDSKLIGRYCGTDIPDPVITSGNEMMMRFLSDNSVGHQGFYIEFEEVAVGKSRHRRDDDDSSSSEEDNDDDDDDDDEDDNRRRDYDSAGSVDYFSMYTDFAPSNPCLVDNGGCDQLCEIRHGKSHCRCRVGYKMSKNKVNCVDRNECASDDRCAQICVNTEGSYHCECQRGYHLAANAWACVDVDECRVGNGGCQEVCRNIIGSYTCECATPGSELLADGRSCGVKANCRVNNGGCNHVCHEKYNGRYCSCHIGFLLAEDGFNCTDIDECQHEGGIGIMGHHCNQLCINTPGSYYCDCNEGFVLSPNGRVCKDIDECATELSNQCHHSCINFPGGFRCECFQGFNPQYTAGATRCVDIDECDPQPEDCHTCNNFDGGFECLCRAGFIQNENQTGCLDINECLENNGDCQHVCVNLPGSHECRCRVGYQGTTYTNRVCVDIDECAADRRGPCDHACTNTEGSFECTCDVGFYLQENMLRCEDIDECVGDNGGCSQRCYNTLGSWECGCFDGYFQEEPDVDYCVDVDECMATDFRAHRCAAEENAVCSNVEGNYTCLCPPGYMTHEWFHCKDVDECQNEMLHQCQQDCINVEGGFHCGCFEGYFMINETHCDDINECDQELCDHNDLCVNAVGSFTCGCRQGYFLMADGQSCSDVNECNDNNGGCAHICINDRGGHRCECNEGFELQRDGRSCEDINECDSNFACCNQMNNCLNLQGSYTCSCDPGYFMSADNCTCLDINECEKDNGGCSQICTNFPGHYNCSCEPGFEAMPGDQKLCFDIDECQHENGGCDHYCTNFVGGYNCSCEPNFKLGIDSHSCQHCPTCENFEEMQMMILGLRETVATMQNAILEVQAQNRQLWERIRAIEDQQNENSALATHKLTVQKLPHQPKTLARHSLPVN</sequence>
<dbReference type="GO" id="GO:0005576">
    <property type="term" value="C:extracellular region"/>
    <property type="evidence" value="ECO:0007669"/>
    <property type="project" value="UniProtKB-SubCell"/>
</dbReference>
<name>A0A8B7ZJ36_ACAPL</name>
<dbReference type="PANTHER" id="PTHR47333">
    <property type="entry name" value="VON WILLEBRAND FACTOR C AND EGF DOMAIN-CONTAINING PROTEIN"/>
    <property type="match status" value="1"/>
</dbReference>
<evidence type="ECO:0000256" key="8">
    <source>
        <dbReference type="PROSITE-ProRule" id="PRU00076"/>
    </source>
</evidence>
<dbReference type="PANTHER" id="PTHR47333:SF4">
    <property type="entry name" value="EGF-LIKE DOMAIN-CONTAINING PROTEIN"/>
    <property type="match status" value="1"/>
</dbReference>
<evidence type="ECO:0000256" key="10">
    <source>
        <dbReference type="SAM" id="SignalP"/>
    </source>
</evidence>
<feature type="disulfide bond" evidence="8">
    <location>
        <begin position="354"/>
        <end position="364"/>
    </location>
</feature>
<dbReference type="PROSITE" id="PS01180">
    <property type="entry name" value="CUB"/>
    <property type="match status" value="2"/>
</dbReference>
<dbReference type="InterPro" id="IPR000152">
    <property type="entry name" value="EGF-type_Asp/Asn_hydroxyl_site"/>
</dbReference>
<dbReference type="SMART" id="SM00042">
    <property type="entry name" value="CUB"/>
    <property type="match status" value="2"/>
</dbReference>
<evidence type="ECO:0000313" key="15">
    <source>
        <dbReference type="RefSeq" id="XP_022104901.1"/>
    </source>
</evidence>
<keyword evidence="4 10" id="KW-0732">Signal</keyword>
<dbReference type="InterPro" id="IPR009030">
    <property type="entry name" value="Growth_fac_rcpt_cys_sf"/>
</dbReference>
<evidence type="ECO:0000313" key="14">
    <source>
        <dbReference type="RefSeq" id="XP_022104900.1"/>
    </source>
</evidence>
<feature type="region of interest" description="Disordered" evidence="9">
    <location>
        <begin position="259"/>
        <end position="294"/>
    </location>
</feature>
<dbReference type="InterPro" id="IPR049883">
    <property type="entry name" value="NOTCH1_EGF-like"/>
</dbReference>
<feature type="domain" description="CUB" evidence="11">
    <location>
        <begin position="28"/>
        <end position="140"/>
    </location>
</feature>
<feature type="domain" description="EGF-like" evidence="12">
    <location>
        <begin position="520"/>
        <end position="557"/>
    </location>
</feature>
<dbReference type="RefSeq" id="XP_022104900.1">
    <property type="nucleotide sequence ID" value="XM_022249208.1"/>
</dbReference>
<dbReference type="RefSeq" id="XP_022104902.1">
    <property type="nucleotide sequence ID" value="XM_022249210.1"/>
</dbReference>
<keyword evidence="5" id="KW-0677">Repeat</keyword>
<dbReference type="Gene3D" id="2.60.120.290">
    <property type="entry name" value="Spermadhesin, CUB domain"/>
    <property type="match status" value="2"/>
</dbReference>
<feature type="domain" description="EGF-like" evidence="12">
    <location>
        <begin position="350"/>
        <end position="385"/>
    </location>
</feature>
<comment type="subcellular location">
    <subcellularLocation>
        <location evidence="1">Secreted</location>
    </subcellularLocation>
</comment>
<dbReference type="SUPFAM" id="SSF49854">
    <property type="entry name" value="Spermadhesin, CUB domain"/>
    <property type="match status" value="2"/>
</dbReference>
<dbReference type="AlphaFoldDB" id="A0A8B7ZJ36"/>
<evidence type="ECO:0000256" key="1">
    <source>
        <dbReference type="ARBA" id="ARBA00004613"/>
    </source>
</evidence>
<dbReference type="Gene3D" id="2.10.25.10">
    <property type="entry name" value="Laminin"/>
    <property type="match status" value="17"/>
</dbReference>
<dbReference type="Proteomes" id="UP000694845">
    <property type="component" value="Unplaced"/>
</dbReference>
<dbReference type="FunFam" id="2.10.25.10:FF:000037">
    <property type="entry name" value="Signal peptide, CUB domain and EGF-like domain-containing 2"/>
    <property type="match status" value="2"/>
</dbReference>
<dbReference type="GeneID" id="110986910"/>
<feature type="domain" description="EGF-like" evidence="12">
    <location>
        <begin position="730"/>
        <end position="776"/>
    </location>
</feature>
<dbReference type="GO" id="GO:0005509">
    <property type="term" value="F:calcium ion binding"/>
    <property type="evidence" value="ECO:0007669"/>
    <property type="project" value="InterPro"/>
</dbReference>
<dbReference type="FunFam" id="2.60.120.290:FF:000013">
    <property type="entry name" value="Membrane frizzled-related protein"/>
    <property type="match status" value="2"/>
</dbReference>
<dbReference type="SUPFAM" id="SSF57196">
    <property type="entry name" value="EGF/Laminin"/>
    <property type="match status" value="2"/>
</dbReference>
<feature type="chain" id="PRO_5044665721" evidence="10">
    <location>
        <begin position="24"/>
        <end position="1106"/>
    </location>
</feature>
<dbReference type="RefSeq" id="XP_022104901.1">
    <property type="nucleotide sequence ID" value="XM_022249209.1"/>
</dbReference>
<dbReference type="InterPro" id="IPR000859">
    <property type="entry name" value="CUB_dom"/>
</dbReference>
<keyword evidence="13" id="KW-1185">Reference proteome</keyword>
<dbReference type="FunFam" id="2.10.25.10:FF:000014">
    <property type="entry name" value="Latent-transforming growth factor beta-binding protein 3"/>
    <property type="match status" value="2"/>
</dbReference>
<dbReference type="InterPro" id="IPR026823">
    <property type="entry name" value="cEGF"/>
</dbReference>
<evidence type="ECO:0000256" key="5">
    <source>
        <dbReference type="ARBA" id="ARBA00022737"/>
    </source>
</evidence>
<dbReference type="InterPro" id="IPR018097">
    <property type="entry name" value="EGF_Ca-bd_CS"/>
</dbReference>
<dbReference type="CDD" id="cd00041">
    <property type="entry name" value="CUB"/>
    <property type="match status" value="2"/>
</dbReference>
<feature type="domain" description="EGF-like" evidence="12">
    <location>
        <begin position="818"/>
        <end position="858"/>
    </location>
</feature>
<dbReference type="PROSITE" id="PS00010">
    <property type="entry name" value="ASX_HYDROXYL"/>
    <property type="match status" value="5"/>
</dbReference>
<dbReference type="FunFam" id="2.10.25.10:FF:000005">
    <property type="entry name" value="Fibrillin 2"/>
    <property type="match status" value="1"/>
</dbReference>
<dbReference type="Pfam" id="PF14670">
    <property type="entry name" value="FXa_inhibition"/>
    <property type="match status" value="3"/>
</dbReference>
<keyword evidence="2" id="KW-0964">Secreted</keyword>
<dbReference type="CDD" id="cd00054">
    <property type="entry name" value="EGF_CA"/>
    <property type="match status" value="3"/>
</dbReference>
<dbReference type="SMART" id="SM00181">
    <property type="entry name" value="EGF"/>
    <property type="match status" value="17"/>
</dbReference>
<dbReference type="PROSITE" id="PS01187">
    <property type="entry name" value="EGF_CA"/>
    <property type="match status" value="4"/>
</dbReference>
<keyword evidence="7" id="KW-0325">Glycoprotein</keyword>
<dbReference type="FunFam" id="2.10.25.10:FF:000240">
    <property type="entry name" value="Vitamin K-dependent protein S"/>
    <property type="match status" value="3"/>
</dbReference>